<sequence length="34" mass="4030">MARRRLGVRGEWRRAAASRASRGTMLNMWKVREL</sequence>
<proteinExistence type="predicted"/>
<dbReference type="EMBL" id="CH473966">
    <property type="protein sequence ID" value="EDL96108.1"/>
    <property type="molecule type" value="Genomic_DNA"/>
</dbReference>
<feature type="non-terminal residue" evidence="1">
    <location>
        <position position="34"/>
    </location>
</feature>
<dbReference type="Proteomes" id="UP000234681">
    <property type="component" value="Chromosome X"/>
</dbReference>
<gene>
    <name evidence="1" type="ORF">rCG_36405</name>
</gene>
<reference evidence="1 2" key="1">
    <citation type="submission" date="2005-09" db="EMBL/GenBank/DDBJ databases">
        <authorList>
            <person name="Mural R.J."/>
            <person name="Li P.W."/>
            <person name="Adams M.D."/>
            <person name="Amanatides P.G."/>
            <person name="Baden-Tillson H."/>
            <person name="Barnstead M."/>
            <person name="Chin S.H."/>
            <person name="Dew I."/>
            <person name="Evans C.A."/>
            <person name="Ferriera S."/>
            <person name="Flanigan M."/>
            <person name="Fosler C."/>
            <person name="Glodek A."/>
            <person name="Gu Z."/>
            <person name="Holt R.A."/>
            <person name="Jennings D."/>
            <person name="Kraft C.L."/>
            <person name="Lu F."/>
            <person name="Nguyen T."/>
            <person name="Nusskern D.R."/>
            <person name="Pfannkoch C.M."/>
            <person name="Sitter C."/>
            <person name="Sutton G.G."/>
            <person name="Venter J.C."/>
            <person name="Wang Z."/>
            <person name="Woodage T."/>
            <person name="Zheng X.H."/>
            <person name="Zhong F."/>
        </authorList>
    </citation>
    <scope>NUCLEOTIDE SEQUENCE [LARGE SCALE GENOMIC DNA]</scope>
    <source>
        <strain>BN</strain>
        <strain evidence="2">Sprague-Dawley</strain>
    </source>
</reference>
<evidence type="ECO:0000313" key="2">
    <source>
        <dbReference type="Proteomes" id="UP000234681"/>
    </source>
</evidence>
<evidence type="ECO:0000313" key="1">
    <source>
        <dbReference type="EMBL" id="EDL96108.1"/>
    </source>
</evidence>
<name>A6IPQ5_RAT</name>
<accession>A6IPQ5</accession>
<protein>
    <submittedName>
        <fullName evidence="1">RCG36405</fullName>
    </submittedName>
</protein>
<dbReference type="AlphaFoldDB" id="A6IPQ5"/>
<organism evidence="1 2">
    <name type="scientific">Rattus norvegicus</name>
    <name type="common">Rat</name>
    <dbReference type="NCBI Taxonomy" id="10116"/>
    <lineage>
        <taxon>Eukaryota</taxon>
        <taxon>Metazoa</taxon>
        <taxon>Chordata</taxon>
        <taxon>Craniata</taxon>
        <taxon>Vertebrata</taxon>
        <taxon>Euteleostomi</taxon>
        <taxon>Mammalia</taxon>
        <taxon>Eutheria</taxon>
        <taxon>Euarchontoglires</taxon>
        <taxon>Glires</taxon>
        <taxon>Rodentia</taxon>
        <taxon>Myomorpha</taxon>
        <taxon>Muroidea</taxon>
        <taxon>Muridae</taxon>
        <taxon>Murinae</taxon>
        <taxon>Rattus</taxon>
    </lineage>
</organism>